<reference evidence="2 3" key="1">
    <citation type="submission" date="2017-12" db="EMBL/GenBank/DDBJ databases">
        <title>Comparative genomics of Botrytis spp.</title>
        <authorList>
            <person name="Valero-Jimenez C.A."/>
            <person name="Tapia P."/>
            <person name="Veloso J."/>
            <person name="Silva-Moreno E."/>
            <person name="Staats M."/>
            <person name="Valdes J.H."/>
            <person name="Van Kan J.A.L."/>
        </authorList>
    </citation>
    <scope>NUCLEOTIDE SEQUENCE [LARGE SCALE GENOMIC DNA]</scope>
    <source>
        <strain evidence="2 3">Bt9001</strain>
    </source>
</reference>
<dbReference type="AlphaFoldDB" id="A0A4Z1ETR3"/>
<dbReference type="EMBL" id="PQXH01000086">
    <property type="protein sequence ID" value="TGO12551.1"/>
    <property type="molecule type" value="Genomic_DNA"/>
</dbReference>
<evidence type="ECO:0000256" key="1">
    <source>
        <dbReference type="SAM" id="MobiDB-lite"/>
    </source>
</evidence>
<sequence length="384" mass="45531">MSIRSAASSRASRRPASAYHLAAPSSHSSGSYFSSRSRSESILSGTTSAEPYDDDSYDSYDSRSSEGVSEVSEKYHSTGSRTSTHHQPHDEFFDEERLHMQVLEKKIAHTRHKWADGKINPPDMLLRIANHRRRLDMLATPDACRDSSLKLRVDKVDGKLKELEIEANIRKAREGDEMQDMARKDAERRENKRREEFERQQHFMREKSAEKKRIRDEKEAKKKEKAEEEKQKRIEKEKKRKDHNAKFAAVMKEKERLEREENKKKEEQRIKEGKKASETRRRREKAIRDRDDRRKASDKQAREAEEEARYQKRFTEEETRYVAKENLQKKAKKVLGGREEESRKRDRERANAFAKNVMDDRKDKLEWERCKLEDKLHQLKGKSR</sequence>
<accession>A0A4Z1ETR3</accession>
<feature type="compositionally biased region" description="Low complexity" evidence="1">
    <location>
        <begin position="25"/>
        <end position="44"/>
    </location>
</feature>
<feature type="compositionally biased region" description="Low complexity" evidence="1">
    <location>
        <begin position="1"/>
        <end position="18"/>
    </location>
</feature>
<dbReference type="OrthoDB" id="3563629at2759"/>
<gene>
    <name evidence="2" type="ORF">BTUL_0086g00260</name>
</gene>
<feature type="region of interest" description="Disordered" evidence="1">
    <location>
        <begin position="174"/>
        <end position="310"/>
    </location>
</feature>
<organism evidence="2 3">
    <name type="scientific">Botrytis tulipae</name>
    <dbReference type="NCBI Taxonomy" id="87230"/>
    <lineage>
        <taxon>Eukaryota</taxon>
        <taxon>Fungi</taxon>
        <taxon>Dikarya</taxon>
        <taxon>Ascomycota</taxon>
        <taxon>Pezizomycotina</taxon>
        <taxon>Leotiomycetes</taxon>
        <taxon>Helotiales</taxon>
        <taxon>Sclerotiniaceae</taxon>
        <taxon>Botrytis</taxon>
    </lineage>
</organism>
<feature type="compositionally biased region" description="Basic and acidic residues" evidence="1">
    <location>
        <begin position="174"/>
        <end position="237"/>
    </location>
</feature>
<comment type="caution">
    <text evidence="2">The sequence shown here is derived from an EMBL/GenBank/DDBJ whole genome shotgun (WGS) entry which is preliminary data.</text>
</comment>
<keyword evidence="3" id="KW-1185">Reference proteome</keyword>
<protein>
    <submittedName>
        <fullName evidence="2">Uncharacterized protein</fullName>
    </submittedName>
</protein>
<evidence type="ECO:0000313" key="3">
    <source>
        <dbReference type="Proteomes" id="UP000297777"/>
    </source>
</evidence>
<feature type="compositionally biased region" description="Basic and acidic residues" evidence="1">
    <location>
        <begin position="251"/>
        <end position="310"/>
    </location>
</feature>
<evidence type="ECO:0000313" key="2">
    <source>
        <dbReference type="EMBL" id="TGO12551.1"/>
    </source>
</evidence>
<dbReference type="Proteomes" id="UP000297777">
    <property type="component" value="Unassembled WGS sequence"/>
</dbReference>
<proteinExistence type="predicted"/>
<feature type="region of interest" description="Disordered" evidence="1">
    <location>
        <begin position="1"/>
        <end position="89"/>
    </location>
</feature>
<name>A0A4Z1ETR3_9HELO</name>